<dbReference type="Gene3D" id="3.30.200.210">
    <property type="match status" value="1"/>
</dbReference>
<accession>A0ABZ3IUB1</accession>
<dbReference type="Gene3D" id="2.40.40.20">
    <property type="match status" value="1"/>
</dbReference>
<proteinExistence type="inferred from homology"/>
<keyword evidence="5" id="KW-0479">Metal-binding</keyword>
<evidence type="ECO:0000313" key="10">
    <source>
        <dbReference type="EMBL" id="XFO69003.1"/>
    </source>
</evidence>
<evidence type="ECO:0000256" key="5">
    <source>
        <dbReference type="ARBA" id="ARBA00022723"/>
    </source>
</evidence>
<evidence type="ECO:0000256" key="2">
    <source>
        <dbReference type="ARBA" id="ARBA00004196"/>
    </source>
</evidence>
<dbReference type="Gene3D" id="3.40.228.10">
    <property type="entry name" value="Dimethylsulfoxide Reductase, domain 2"/>
    <property type="match status" value="1"/>
</dbReference>
<sequence>MLKEVVEIFSSKKKSFKKTKVNSAAPASLSGGELALKTASVWAEGSPVPNEKTEYKGYCHMCMAVGSCSNIVTVENGVVTNIEGDPERTTNRSTLCARGKGAIMNMYNPYRIKAPMKRTNPKKGMNEDPGWVEISWDEAIQIAGQKLKEVHDRDPRELVHFYGFAAYECSHGTFGHGHWAKTVFGTPNVSSCKGQQCAIHYGGALTMTAFPTVNYDAAHVKYIVALGKGLGLDVGGANGDARGAAYAWENGLHSVVIGPYCNIEAGKGEWIPSRPGTDLSTIYAFLHTILYELNRFDIDFVKRRTNAPYLIDAQGEYARGSSGKPQIWDATSESMKDFDDISLQDPALEGSFAWNGEKIRPAFALFKESLKNFTPEWASGISNIPADTLRRIATELVDYAQIGSTINIDGQVMPYRPSSVILGRGVSNHVDGTLIDCFSRVLNMLLGNIGYPGGLTSTGSALYKRNADGVVEPISEATTATSFHWPLQYLDLHDFFPHRHSTNALMLRVICDPQEWGFDYKPTVLFSSGANPVTCCGDSDIAIEALTKFDYVIHHACYHMDEMAMMSDLLLPESAALEEDMLHLFPGIEATITTGEKDFYTKHRGIIWKNGVGRLYNTMNGNDVLIKILKVVGLLPALNDWVNKNGCVGIPNPSSPKFKDPRYQLDVNKEYTIMEMWDLNLKSSGLGIDLNYLKEHRFFPTHGMKSNADLYPSHRDKETRFPIYLISQKHSGDFLISEIQKTGVDTKKYMGVSLDELRRRYTALPYYPDDSLRPIFNHPPEYDMSSFTFRMPMFLYRMGSMDQNPITRDWSSKYHPEFNTVLINAETARKKGINADDLIVVESQFGKTQGRAYLTQRCHPETIGIGGTLGRKTRWLGKELVNDTSYNDIWGAPIGYVDPIDGAVEFTIAVKVYKASAR</sequence>
<dbReference type="PROSITE" id="PS51669">
    <property type="entry name" value="4FE4S_MOW_BIS_MGD"/>
    <property type="match status" value="1"/>
</dbReference>
<evidence type="ECO:0000256" key="6">
    <source>
        <dbReference type="ARBA" id="ARBA00023002"/>
    </source>
</evidence>
<dbReference type="PANTHER" id="PTHR43598">
    <property type="entry name" value="TUNGSTEN-CONTAINING FORMYLMETHANOFURAN DEHYDROGENASE 2 SUBUNIT B"/>
    <property type="match status" value="1"/>
</dbReference>
<dbReference type="Pfam" id="PF00384">
    <property type="entry name" value="Molybdopterin"/>
    <property type="match status" value="1"/>
</dbReference>
<protein>
    <submittedName>
        <fullName evidence="10">Periplasmic nitrate reductase</fullName>
        <ecNumber evidence="10">1.9.6.1</ecNumber>
    </submittedName>
</protein>
<dbReference type="RefSeq" id="WP_094604529.1">
    <property type="nucleotide sequence ID" value="NZ_CP155573.1"/>
</dbReference>
<dbReference type="Proteomes" id="UP000216752">
    <property type="component" value="Chromosome"/>
</dbReference>
<dbReference type="EMBL" id="CP155573">
    <property type="protein sequence ID" value="XFO69003.1"/>
    <property type="molecule type" value="Genomic_DNA"/>
</dbReference>
<dbReference type="SUPFAM" id="SSF53706">
    <property type="entry name" value="Formate dehydrogenase/DMSO reductase, domains 1-3"/>
    <property type="match status" value="1"/>
</dbReference>
<keyword evidence="7" id="KW-0408">Iron</keyword>
<evidence type="ECO:0000256" key="7">
    <source>
        <dbReference type="ARBA" id="ARBA00023004"/>
    </source>
</evidence>
<comment type="subcellular location">
    <subcellularLocation>
        <location evidence="2">Cell envelope</location>
    </subcellularLocation>
</comment>
<dbReference type="Pfam" id="PF04879">
    <property type="entry name" value="Molybdop_Fe4S4"/>
    <property type="match status" value="1"/>
</dbReference>
<dbReference type="GO" id="GO:0050140">
    <property type="term" value="F:nitrate reductase (cytochrome) activity"/>
    <property type="evidence" value="ECO:0007669"/>
    <property type="project" value="UniProtKB-EC"/>
</dbReference>
<comment type="similarity">
    <text evidence="3">Belongs to the prokaryotic molybdopterin-containing oxidoreductase family.</text>
</comment>
<organism evidence="10 11">
    <name type="scientific">Sporomusa silvacetica DSM 10669</name>
    <dbReference type="NCBI Taxonomy" id="1123289"/>
    <lineage>
        <taxon>Bacteria</taxon>
        <taxon>Bacillati</taxon>
        <taxon>Bacillota</taxon>
        <taxon>Negativicutes</taxon>
        <taxon>Selenomonadales</taxon>
        <taxon>Sporomusaceae</taxon>
        <taxon>Sporomusa</taxon>
    </lineage>
</organism>
<comment type="cofactor">
    <cofactor evidence="1">
        <name>[4Fe-4S] cluster</name>
        <dbReference type="ChEBI" id="CHEBI:49883"/>
    </cofactor>
</comment>
<dbReference type="SMART" id="SM00926">
    <property type="entry name" value="Molybdop_Fe4S4"/>
    <property type="match status" value="1"/>
</dbReference>
<dbReference type="EC" id="1.9.6.1" evidence="10"/>
<dbReference type="SUPFAM" id="SSF50692">
    <property type="entry name" value="ADC-like"/>
    <property type="match status" value="1"/>
</dbReference>
<reference evidence="10" key="1">
    <citation type="submission" date="2024-05" db="EMBL/GenBank/DDBJ databases">
        <title>Isolation and characterization of Sporomusa carbonis sp. nov., a carboxydotrophic hydrogenogen in the genus of Sporomusa isolated from a charcoal burning pile.</title>
        <authorList>
            <person name="Boeer T."/>
            <person name="Rosenbaum F."/>
            <person name="Eysell L."/>
            <person name="Mueller V."/>
            <person name="Daniel R."/>
            <person name="Poehlein A."/>
        </authorList>
    </citation>
    <scope>NUCLEOTIDE SEQUENCE [LARGE SCALE GENOMIC DNA]</scope>
    <source>
        <strain evidence="10">DSM 10669</strain>
    </source>
</reference>
<evidence type="ECO:0000256" key="1">
    <source>
        <dbReference type="ARBA" id="ARBA00001966"/>
    </source>
</evidence>
<dbReference type="Pfam" id="PF01568">
    <property type="entry name" value="Molydop_binding"/>
    <property type="match status" value="1"/>
</dbReference>
<evidence type="ECO:0000256" key="3">
    <source>
        <dbReference type="ARBA" id="ARBA00010312"/>
    </source>
</evidence>
<keyword evidence="6 10" id="KW-0560">Oxidoreductase</keyword>
<evidence type="ECO:0000259" key="9">
    <source>
        <dbReference type="PROSITE" id="PS51669"/>
    </source>
</evidence>
<dbReference type="InterPro" id="IPR006657">
    <property type="entry name" value="MoPterin_dinucl-bd_dom"/>
</dbReference>
<name>A0ABZ3IUB1_9FIRM</name>
<evidence type="ECO:0000313" key="11">
    <source>
        <dbReference type="Proteomes" id="UP000216752"/>
    </source>
</evidence>
<dbReference type="InterPro" id="IPR006963">
    <property type="entry name" value="Mopterin_OxRdtase_4Fe-4S_dom"/>
</dbReference>
<feature type="domain" description="4Fe-4S Mo/W bis-MGD-type" evidence="9">
    <location>
        <begin position="52"/>
        <end position="110"/>
    </location>
</feature>
<dbReference type="InterPro" id="IPR009010">
    <property type="entry name" value="Asp_de-COase-like_dom_sf"/>
</dbReference>
<keyword evidence="8" id="KW-0411">Iron-sulfur</keyword>
<keyword evidence="4" id="KW-0004">4Fe-4S</keyword>
<keyword evidence="11" id="KW-1185">Reference proteome</keyword>
<evidence type="ECO:0000256" key="8">
    <source>
        <dbReference type="ARBA" id="ARBA00023014"/>
    </source>
</evidence>
<dbReference type="InterPro" id="IPR006656">
    <property type="entry name" value="Mopterin_OxRdtase"/>
</dbReference>
<dbReference type="Gene3D" id="3.40.50.740">
    <property type="match status" value="1"/>
</dbReference>
<gene>
    <name evidence="10" type="primary">napA_5</name>
    <name evidence="10" type="ORF">SPSIL_052310</name>
</gene>
<evidence type="ECO:0000256" key="4">
    <source>
        <dbReference type="ARBA" id="ARBA00022485"/>
    </source>
</evidence>
<dbReference type="PANTHER" id="PTHR43598:SF5">
    <property type="entry name" value="DMSO REDUCTASE CHAIN A"/>
    <property type="match status" value="1"/>
</dbReference>